<dbReference type="SUPFAM" id="SSF82199">
    <property type="entry name" value="SET domain"/>
    <property type="match status" value="1"/>
</dbReference>
<dbReference type="PANTHER" id="PTHR12197">
    <property type="entry name" value="HISTONE-LYSINE N-METHYLTRANSFERASE SMYD"/>
    <property type="match status" value="1"/>
</dbReference>
<gene>
    <name evidence="10" type="primary">SMYD3</name>
</gene>
<dbReference type="AlphaFoldDB" id="T2M5B1"/>
<dbReference type="PROSITE" id="PS50280">
    <property type="entry name" value="SET"/>
    <property type="match status" value="1"/>
</dbReference>
<dbReference type="InterPro" id="IPR011990">
    <property type="entry name" value="TPR-like_helical_dom_sf"/>
</dbReference>
<keyword evidence="5 7" id="KW-0863">Zinc-finger</keyword>
<keyword evidence="6" id="KW-0862">Zinc</keyword>
<reference evidence="10" key="1">
    <citation type="journal article" date="2013" name="Genome Biol. Evol.">
        <title>Punctuated emergences of genetic and phenotypic innovations in eumetazoan, bilaterian, euteleostome, and hominidae ancestors.</title>
        <authorList>
            <person name="Wenger Y."/>
            <person name="Galliot B."/>
        </authorList>
    </citation>
    <scope>NUCLEOTIDE SEQUENCE</scope>
    <source>
        <tissue evidence="10">Whole animals</tissue>
    </source>
</reference>
<protein>
    <submittedName>
        <fullName evidence="10">SET and MYND domain-containing protein 3</fullName>
    </submittedName>
</protein>
<dbReference type="Gene3D" id="1.10.220.160">
    <property type="match status" value="1"/>
</dbReference>
<dbReference type="PROSITE" id="PS50865">
    <property type="entry name" value="ZF_MYND_2"/>
    <property type="match status" value="1"/>
</dbReference>
<evidence type="ECO:0000259" key="8">
    <source>
        <dbReference type="PROSITE" id="PS50280"/>
    </source>
</evidence>
<dbReference type="InterPro" id="IPR001214">
    <property type="entry name" value="SET_dom"/>
</dbReference>
<evidence type="ECO:0000256" key="5">
    <source>
        <dbReference type="ARBA" id="ARBA00022771"/>
    </source>
</evidence>
<evidence type="ECO:0000256" key="2">
    <source>
        <dbReference type="ARBA" id="ARBA00022679"/>
    </source>
</evidence>
<feature type="domain" description="SET" evidence="8">
    <location>
        <begin position="11"/>
        <end position="239"/>
    </location>
</feature>
<dbReference type="CDD" id="cd19203">
    <property type="entry name" value="SET_SMYD3"/>
    <property type="match status" value="1"/>
</dbReference>
<dbReference type="Pfam" id="PF01753">
    <property type="entry name" value="zf-MYND"/>
    <property type="match status" value="1"/>
</dbReference>
<dbReference type="GO" id="GO:0005634">
    <property type="term" value="C:nucleus"/>
    <property type="evidence" value="ECO:0007669"/>
    <property type="project" value="TreeGrafter"/>
</dbReference>
<dbReference type="InterPro" id="IPR046341">
    <property type="entry name" value="SET_dom_sf"/>
</dbReference>
<evidence type="ECO:0000256" key="6">
    <source>
        <dbReference type="ARBA" id="ARBA00022833"/>
    </source>
</evidence>
<dbReference type="InterPro" id="IPR050869">
    <property type="entry name" value="H3K4_H4K5_MeTrfase"/>
</dbReference>
<evidence type="ECO:0000256" key="4">
    <source>
        <dbReference type="ARBA" id="ARBA00022723"/>
    </source>
</evidence>
<dbReference type="OrthoDB" id="265717at2759"/>
<evidence type="ECO:0000259" key="9">
    <source>
        <dbReference type="PROSITE" id="PS50865"/>
    </source>
</evidence>
<dbReference type="Gene3D" id="1.25.40.10">
    <property type="entry name" value="Tetratricopeptide repeat domain"/>
    <property type="match status" value="1"/>
</dbReference>
<proteinExistence type="evidence at transcript level"/>
<dbReference type="InterPro" id="IPR002893">
    <property type="entry name" value="Znf_MYND"/>
</dbReference>
<evidence type="ECO:0000256" key="7">
    <source>
        <dbReference type="PROSITE-ProRule" id="PRU00134"/>
    </source>
</evidence>
<dbReference type="EMBL" id="HAAD01001092">
    <property type="protein sequence ID" value="CDG67324.1"/>
    <property type="molecule type" value="mRNA"/>
</dbReference>
<dbReference type="FunFam" id="2.170.270.10:FF:000013">
    <property type="entry name" value="Histone-lysine N-methyltransferase SMYD1 isoform 1"/>
    <property type="match status" value="1"/>
</dbReference>
<name>T2M5B1_HYDVU</name>
<dbReference type="Pfam" id="PF00856">
    <property type="entry name" value="SET"/>
    <property type="match status" value="1"/>
</dbReference>
<dbReference type="Gene3D" id="1.25.40.970">
    <property type="match status" value="1"/>
</dbReference>
<keyword evidence="2" id="KW-0808">Transferase</keyword>
<evidence type="ECO:0000256" key="1">
    <source>
        <dbReference type="ARBA" id="ARBA00022603"/>
    </source>
</evidence>
<accession>T2M5B1</accession>
<dbReference type="Gene3D" id="2.170.270.10">
    <property type="entry name" value="SET domain"/>
    <property type="match status" value="1"/>
</dbReference>
<dbReference type="PROSITE" id="PS01360">
    <property type="entry name" value="ZF_MYND_1"/>
    <property type="match status" value="1"/>
</dbReference>
<organism evidence="10">
    <name type="scientific">Hydra vulgaris</name>
    <name type="common">Hydra</name>
    <name type="synonym">Hydra attenuata</name>
    <dbReference type="NCBI Taxonomy" id="6087"/>
    <lineage>
        <taxon>Eukaryota</taxon>
        <taxon>Metazoa</taxon>
        <taxon>Cnidaria</taxon>
        <taxon>Hydrozoa</taxon>
        <taxon>Hydroidolina</taxon>
        <taxon>Anthoathecata</taxon>
        <taxon>Aplanulata</taxon>
        <taxon>Hydridae</taxon>
        <taxon>Hydra</taxon>
    </lineage>
</organism>
<feature type="non-terminal residue" evidence="10">
    <location>
        <position position="1"/>
    </location>
</feature>
<dbReference type="GO" id="GO:0032259">
    <property type="term" value="P:methylation"/>
    <property type="evidence" value="ECO:0007669"/>
    <property type="project" value="UniProtKB-KW"/>
</dbReference>
<dbReference type="PANTHER" id="PTHR12197:SF251">
    <property type="entry name" value="EG:BACR7C10.4 PROTEIN"/>
    <property type="match status" value="1"/>
</dbReference>
<dbReference type="GO" id="GO:0008270">
    <property type="term" value="F:zinc ion binding"/>
    <property type="evidence" value="ECO:0007669"/>
    <property type="project" value="UniProtKB-KW"/>
</dbReference>
<dbReference type="Gene3D" id="6.10.140.2220">
    <property type="match status" value="1"/>
</dbReference>
<evidence type="ECO:0000313" key="10">
    <source>
        <dbReference type="EMBL" id="CDG67324.1"/>
    </source>
</evidence>
<dbReference type="GO" id="GO:0042054">
    <property type="term" value="F:histone methyltransferase activity"/>
    <property type="evidence" value="ECO:0007669"/>
    <property type="project" value="InterPro"/>
</dbReference>
<dbReference type="InterPro" id="IPR044420">
    <property type="entry name" value="SMYD3_SET"/>
</dbReference>
<keyword evidence="4" id="KW-0479">Metal-binding</keyword>
<evidence type="ECO:0000256" key="3">
    <source>
        <dbReference type="ARBA" id="ARBA00022691"/>
    </source>
</evidence>
<sequence length="563" mass="64459">RLLLHKMVVFQVYEVFETEEKGRGVRALQDIKRGVEILKEEPLACILTNSKYRGIRCDYCYSEPEKLLKCSKCKFIAYCGKVCQASDWKMHKYECKCLTKSAPKQPPDFCRLVSQLIFNFYYNKKNTLINNLYANKGNISNARKEAFFTFAAVLVEYLQDVNININDIDIYGLMCKASCNSFAITNAELNSLGTGIFSSASLFNHSCDPNCVATFNGRDISIRAIKPIAEGEELMLSYISILATSDVRQLELRESYMFTCKCTVCSRKEVNDSLMKSVKCSQPQCLCMKFLITAPESNKCSCQKNCEASNDYILKANDCMDKLQALYNSISVVPTIEQQKSLTQLIRCGEEILCSPNIALLQCYEVAMDGCIESGDWKGAFQYGIKLECKLALQIEDLRNGITYLEKGYKVLSITHGSSCHFVQKLKSYLDEACQEMAELENFIVFKTNGSCMALFVPPQDLESLDTLVTVKEQEWRSLMQQQISKLKNELVEKDKQISLQKIRFNKLKEDFEYNLDLLSKRDIELEKYDVILEKLKESENLKDAELNETRLKMEFLEEKMCI</sequence>
<keyword evidence="3" id="KW-0949">S-adenosyl-L-methionine</keyword>
<feature type="domain" description="MYND-type" evidence="9">
    <location>
        <begin position="57"/>
        <end position="95"/>
    </location>
</feature>
<feature type="non-terminal residue" evidence="10">
    <location>
        <position position="563"/>
    </location>
</feature>
<dbReference type="SMART" id="SM00317">
    <property type="entry name" value="SET"/>
    <property type="match status" value="1"/>
</dbReference>
<keyword evidence="1" id="KW-0489">Methyltransferase</keyword>